<keyword evidence="2" id="KW-1185">Reference proteome</keyword>
<sequence length="73" mass="7972">MRKIEVHLSDEAYADLQRAAADKHIDPEAYAGTVLEDNLTRARFLEGAQDCIDQHADEFAARFGPAAAADRAA</sequence>
<name>A0ABW0Z5L6_9ACTN</name>
<dbReference type="Proteomes" id="UP001596083">
    <property type="component" value="Unassembled WGS sequence"/>
</dbReference>
<dbReference type="RefSeq" id="WP_390320549.1">
    <property type="nucleotide sequence ID" value="NZ_JBHSPB010000024.1"/>
</dbReference>
<evidence type="ECO:0000313" key="2">
    <source>
        <dbReference type="Proteomes" id="UP001596083"/>
    </source>
</evidence>
<dbReference type="EMBL" id="JBHSPB010000024">
    <property type="protein sequence ID" value="MFC5724115.1"/>
    <property type="molecule type" value="Genomic_DNA"/>
</dbReference>
<reference evidence="2" key="1">
    <citation type="journal article" date="2019" name="Int. J. Syst. Evol. Microbiol.">
        <title>The Global Catalogue of Microorganisms (GCM) 10K type strain sequencing project: providing services to taxonomists for standard genome sequencing and annotation.</title>
        <authorList>
            <consortium name="The Broad Institute Genomics Platform"/>
            <consortium name="The Broad Institute Genome Sequencing Center for Infectious Disease"/>
            <person name="Wu L."/>
            <person name="Ma J."/>
        </authorList>
    </citation>
    <scope>NUCLEOTIDE SEQUENCE [LARGE SCALE GENOMIC DNA]</scope>
    <source>
        <strain evidence="2">CGMCC 4.7304</strain>
    </source>
</reference>
<comment type="caution">
    <text evidence="1">The sequence shown here is derived from an EMBL/GenBank/DDBJ whole genome shotgun (WGS) entry which is preliminary data.</text>
</comment>
<evidence type="ECO:0008006" key="3">
    <source>
        <dbReference type="Google" id="ProtNLM"/>
    </source>
</evidence>
<accession>A0ABW0Z5L6</accession>
<evidence type="ECO:0000313" key="1">
    <source>
        <dbReference type="EMBL" id="MFC5724115.1"/>
    </source>
</evidence>
<protein>
    <recommendedName>
        <fullName evidence="3">Antitoxin MazE7</fullName>
    </recommendedName>
</protein>
<proteinExistence type="predicted"/>
<gene>
    <name evidence="1" type="ORF">ACFP1Z_28500</name>
</gene>
<organism evidence="1 2">
    <name type="scientific">Streptomyces gamaensis</name>
    <dbReference type="NCBI Taxonomy" id="1763542"/>
    <lineage>
        <taxon>Bacteria</taxon>
        <taxon>Bacillati</taxon>
        <taxon>Actinomycetota</taxon>
        <taxon>Actinomycetes</taxon>
        <taxon>Kitasatosporales</taxon>
        <taxon>Streptomycetaceae</taxon>
        <taxon>Streptomyces</taxon>
    </lineage>
</organism>